<evidence type="ECO:0000313" key="14">
    <source>
        <dbReference type="Proteomes" id="UP000669239"/>
    </source>
</evidence>
<dbReference type="InterPro" id="IPR025582">
    <property type="entry name" value="YARHG_dom"/>
</dbReference>
<evidence type="ECO:0000256" key="9">
    <source>
        <dbReference type="SAM" id="MobiDB-lite"/>
    </source>
</evidence>
<evidence type="ECO:0000256" key="10">
    <source>
        <dbReference type="SAM" id="SignalP"/>
    </source>
</evidence>
<accession>A0AAW5BRA5</accession>
<dbReference type="InterPro" id="IPR050811">
    <property type="entry name" value="Phosphate_ABC_transporter"/>
</dbReference>
<comment type="subcellular location">
    <subcellularLocation>
        <location evidence="2">Cell membrane</location>
        <topology evidence="2">Lipid-anchor</topology>
    </subcellularLocation>
</comment>
<evidence type="ECO:0000256" key="6">
    <source>
        <dbReference type="ARBA" id="ARBA00022729"/>
    </source>
</evidence>
<dbReference type="PANTHER" id="PTHR30570">
    <property type="entry name" value="PERIPLASMIC PHOSPHATE BINDING COMPONENT OF PHOSPHATE ABC TRANSPORTER"/>
    <property type="match status" value="1"/>
</dbReference>
<evidence type="ECO:0000256" key="2">
    <source>
        <dbReference type="ARBA" id="ARBA00004193"/>
    </source>
</evidence>
<name>A0AAW5BRA5_9FIRM</name>
<reference evidence="13" key="2">
    <citation type="submission" date="2020-02" db="EMBL/GenBank/DDBJ databases">
        <authorList>
            <person name="Littmann E."/>
            <person name="Sorbara M."/>
        </authorList>
    </citation>
    <scope>NUCLEOTIDE SEQUENCE</scope>
    <source>
        <strain evidence="13">MSK.1.17</strain>
    </source>
</reference>
<dbReference type="InterPro" id="IPR024370">
    <property type="entry name" value="PBP_domain"/>
</dbReference>
<evidence type="ECO:0000256" key="8">
    <source>
        <dbReference type="ARBA" id="ARBA00023288"/>
    </source>
</evidence>
<comment type="caution">
    <text evidence="12">The sequence shown here is derived from an EMBL/GenBank/DDBJ whole genome shotgun (WGS) entry which is preliminary data.</text>
</comment>
<gene>
    <name evidence="13" type="ORF">G5B36_04345</name>
    <name evidence="12" type="ORF">L0N08_14955</name>
</gene>
<feature type="signal peptide" evidence="10">
    <location>
        <begin position="1"/>
        <end position="22"/>
    </location>
</feature>
<dbReference type="Proteomes" id="UP001299608">
    <property type="component" value="Unassembled WGS sequence"/>
</dbReference>
<dbReference type="EMBL" id="JAAITT010000004">
    <property type="protein sequence ID" value="NSJ47927.1"/>
    <property type="molecule type" value="Genomic_DNA"/>
</dbReference>
<keyword evidence="6 10" id="KW-0732">Signal</keyword>
<keyword evidence="5" id="KW-0592">Phosphate transport</keyword>
<dbReference type="PANTHER" id="PTHR30570:SF1">
    <property type="entry name" value="PHOSPHATE-BINDING PROTEIN PSTS"/>
    <property type="match status" value="1"/>
</dbReference>
<dbReference type="PROSITE" id="PS51257">
    <property type="entry name" value="PROKAR_LIPOPROTEIN"/>
    <property type="match status" value="1"/>
</dbReference>
<feature type="domain" description="YARHG" evidence="11">
    <location>
        <begin position="82"/>
        <end position="167"/>
    </location>
</feature>
<evidence type="ECO:0000313" key="12">
    <source>
        <dbReference type="EMBL" id="MCG4746720.1"/>
    </source>
</evidence>
<feature type="region of interest" description="Disordered" evidence="9">
    <location>
        <begin position="25"/>
        <end position="74"/>
    </location>
</feature>
<comment type="similarity">
    <text evidence="3">Belongs to the PstS family.</text>
</comment>
<keyword evidence="8" id="KW-0449">Lipoprotein</keyword>
<dbReference type="Gene3D" id="3.40.190.10">
    <property type="entry name" value="Periplasmic binding protein-like II"/>
    <property type="match status" value="2"/>
</dbReference>
<evidence type="ECO:0000256" key="7">
    <source>
        <dbReference type="ARBA" id="ARBA00023139"/>
    </source>
</evidence>
<proteinExistence type="inferred from homology"/>
<dbReference type="RefSeq" id="WP_165641222.1">
    <property type="nucleotide sequence ID" value="NZ_JAAITT010000004.1"/>
</dbReference>
<dbReference type="InterPro" id="IPR038434">
    <property type="entry name" value="YARHG_sf"/>
</dbReference>
<dbReference type="SUPFAM" id="SSF53850">
    <property type="entry name" value="Periplasmic binding protein-like II"/>
    <property type="match status" value="1"/>
</dbReference>
<dbReference type="Proteomes" id="UP000669239">
    <property type="component" value="Unassembled WGS sequence"/>
</dbReference>
<keyword evidence="14" id="KW-1185">Reference proteome</keyword>
<dbReference type="GO" id="GO:0006817">
    <property type="term" value="P:phosphate ion transport"/>
    <property type="evidence" value="ECO:0007669"/>
    <property type="project" value="UniProtKB-KW"/>
</dbReference>
<comment type="function">
    <text evidence="1">Part of the ABC transporter complex PstSACB involved in phosphate import.</text>
</comment>
<evidence type="ECO:0000256" key="1">
    <source>
        <dbReference type="ARBA" id="ARBA00002841"/>
    </source>
</evidence>
<organism evidence="12 15">
    <name type="scientific">Enterocloster aldenensis</name>
    <dbReference type="NCBI Taxonomy" id="358742"/>
    <lineage>
        <taxon>Bacteria</taxon>
        <taxon>Bacillati</taxon>
        <taxon>Bacillota</taxon>
        <taxon>Clostridia</taxon>
        <taxon>Lachnospirales</taxon>
        <taxon>Lachnospiraceae</taxon>
        <taxon>Enterocloster</taxon>
    </lineage>
</organism>
<reference evidence="13 14" key="1">
    <citation type="journal article" date="2020" name="Cell Host Microbe">
        <title>Functional and Genomic Variation between Human-Derived Isolates of Lachnospiraceae Reveals Inter- and Intra-Species Diversity.</title>
        <authorList>
            <person name="Sorbara M.T."/>
            <person name="Littmann E.R."/>
            <person name="Fontana E."/>
            <person name="Moody T.U."/>
            <person name="Kohout C.E."/>
            <person name="Gjonbalaj M."/>
            <person name="Eaton V."/>
            <person name="Seok R."/>
            <person name="Leiner I.M."/>
            <person name="Pamer E.G."/>
        </authorList>
    </citation>
    <scope>NUCLEOTIDE SEQUENCE [LARGE SCALE GENOMIC DNA]</scope>
    <source>
        <strain evidence="13 14">MSK.1.17</strain>
    </source>
</reference>
<dbReference type="SMART" id="SM01324">
    <property type="entry name" value="YARHG"/>
    <property type="match status" value="1"/>
</dbReference>
<reference evidence="12" key="3">
    <citation type="submission" date="2022-01" db="EMBL/GenBank/DDBJ databases">
        <title>Collection of gut derived symbiotic bacterial strains cultured from healthy donors.</title>
        <authorList>
            <person name="Lin H."/>
            <person name="Kohout C."/>
            <person name="Waligurski E."/>
            <person name="Pamer E.G."/>
        </authorList>
    </citation>
    <scope>NUCLEOTIDE SEQUENCE</scope>
    <source>
        <strain evidence="12">DFI.6.55</strain>
    </source>
</reference>
<keyword evidence="5" id="KW-0813">Transport</keyword>
<feature type="chain" id="PRO_5043408728" evidence="10">
    <location>
        <begin position="23"/>
        <end position="707"/>
    </location>
</feature>
<feature type="compositionally biased region" description="Polar residues" evidence="9">
    <location>
        <begin position="38"/>
        <end position="55"/>
    </location>
</feature>
<sequence length="707" mass="78798">MKKQYRVILAAALVLSLAGCHTQESRIDPEGSAGQGTGTTQESGATQGGTAQADQGTDKGPDLGDGDQKDDGTIYKVGKMGDDYILPDALTHVYTQKELAGLTQEELRLARNEIYARHGRQFKSNDLNQYFSQQPWYQGTISPDRFDDSVLSPNERNNLKAIQGMETGTAVCSIPIIGKEEFPRIDGSTATLPISQAMYRMATGASRMEAESAITHEKTTQAWMSLVAGYVSPENRPELVIAYEPGDLVLEAFEEPGNEVIMKPIGRDALVFLANRSNPVHSLTRSQIVDIYSGRTTNWKEVGGKDRKIQAFQRPMESGSQNLMEKLVMKGKKMAGAPVDLIVSDMEGLLENVSAYDGTGDALGYSVYYYARNMYQKPELTFMAVDGVMPSSETIRSKSYPFVNDFYAAVRADTPKDSKAYELFEWLTGEDGQSLINGLGYVGIGDGAKELPANLLAPDEDFTAAIPLPQGHVILADGDYLLGEQGIGVFDSHMNLLQFISHVDCDQVSLFLECSRDTVLPMMDTMTGGYGHYSIGKNQWVDREQDQDDTPFYWQEEAFAEAHPQLLQKYGVTAEDVEVRFYGEYAGVFVITDQQAEHYYDPNGKFLLDYETGGKGEEELPSRYVYGIDDHMAYIEIIDYRNRDNPASVQYHIYKDGRLMKTLTDEGGNISDIEPHFYTRSIGNYLYFYNYQDEPCAKFLYGYYGSD</sequence>
<evidence type="ECO:0000256" key="5">
    <source>
        <dbReference type="ARBA" id="ARBA00022592"/>
    </source>
</evidence>
<evidence type="ECO:0000256" key="4">
    <source>
        <dbReference type="ARBA" id="ARBA00011529"/>
    </source>
</evidence>
<evidence type="ECO:0000259" key="11">
    <source>
        <dbReference type="SMART" id="SM01324"/>
    </source>
</evidence>
<dbReference type="EMBL" id="JAKNGE010000018">
    <property type="protein sequence ID" value="MCG4746720.1"/>
    <property type="molecule type" value="Genomic_DNA"/>
</dbReference>
<dbReference type="Pfam" id="PF13308">
    <property type="entry name" value="YARHG"/>
    <property type="match status" value="1"/>
</dbReference>
<keyword evidence="7" id="KW-0564">Palmitate</keyword>
<evidence type="ECO:0000313" key="15">
    <source>
        <dbReference type="Proteomes" id="UP001299608"/>
    </source>
</evidence>
<dbReference type="Gene3D" id="1.20.58.1690">
    <property type="match status" value="1"/>
</dbReference>
<evidence type="ECO:0000313" key="13">
    <source>
        <dbReference type="EMBL" id="NSJ47927.1"/>
    </source>
</evidence>
<dbReference type="GO" id="GO:0005886">
    <property type="term" value="C:plasma membrane"/>
    <property type="evidence" value="ECO:0007669"/>
    <property type="project" value="UniProtKB-SubCell"/>
</dbReference>
<comment type="subunit">
    <text evidence="4">The complex is composed of two ATP-binding proteins (PstB), two transmembrane proteins (PstC and PstA) and a solute-binding protein (PstS).</text>
</comment>
<dbReference type="Pfam" id="PF12849">
    <property type="entry name" value="PBP_like_2"/>
    <property type="match status" value="1"/>
</dbReference>
<evidence type="ECO:0000256" key="3">
    <source>
        <dbReference type="ARBA" id="ARBA00008725"/>
    </source>
</evidence>
<protein>
    <submittedName>
        <fullName evidence="12">YARHG domain-containing protein</fullName>
    </submittedName>
</protein>
<feature type="compositionally biased region" description="Basic and acidic residues" evidence="9">
    <location>
        <begin position="56"/>
        <end position="73"/>
    </location>
</feature>
<dbReference type="AlphaFoldDB" id="A0AAW5BRA5"/>